<feature type="coiled-coil region" evidence="1">
    <location>
        <begin position="98"/>
        <end position="139"/>
    </location>
</feature>
<keyword evidence="2" id="KW-0812">Transmembrane</keyword>
<dbReference type="KEGG" id="app:CAP2UW1_2279"/>
<name>C7RPY4_ACCRE</name>
<protein>
    <recommendedName>
        <fullName evidence="4">Transmembrane protein</fullName>
    </recommendedName>
</protein>
<keyword evidence="2" id="KW-1133">Transmembrane helix</keyword>
<evidence type="ECO:0008006" key="4">
    <source>
        <dbReference type="Google" id="ProtNLM"/>
    </source>
</evidence>
<reference evidence="3" key="1">
    <citation type="submission" date="2009-08" db="EMBL/GenBank/DDBJ databases">
        <authorList>
            <consortium name="US DOE Joint Genome Institute"/>
            <person name="Lucas S."/>
            <person name="Copeland A."/>
            <person name="Lapidus A."/>
            <person name="Glavina del Rio T."/>
            <person name="Dalin E."/>
            <person name="Tice H."/>
            <person name="Bruce D."/>
            <person name="Barry K."/>
            <person name="Pitluck S."/>
            <person name="Lowry S."/>
            <person name="Larimer F."/>
            <person name="Land M."/>
            <person name="Hauser L."/>
            <person name="Kyrpides N."/>
            <person name="Ivanova N."/>
            <person name="McMahon K.D."/>
            <person name="Hugenholtz P."/>
        </authorList>
    </citation>
    <scope>NUCLEOTIDE SEQUENCE</scope>
    <source>
        <strain evidence="3">UW-1</strain>
    </source>
</reference>
<proteinExistence type="predicted"/>
<dbReference type="InterPro" id="IPR025570">
    <property type="entry name" value="DUF4337"/>
</dbReference>
<feature type="transmembrane region" description="Helical" evidence="2">
    <location>
        <begin position="23"/>
        <end position="43"/>
    </location>
</feature>
<keyword evidence="2" id="KW-0472">Membrane</keyword>
<accession>C7RPY4</accession>
<organism evidence="3">
    <name type="scientific">Accumulibacter regalis</name>
    <dbReference type="NCBI Taxonomy" id="522306"/>
    <lineage>
        <taxon>Bacteria</taxon>
        <taxon>Pseudomonadati</taxon>
        <taxon>Pseudomonadota</taxon>
        <taxon>Betaproteobacteria</taxon>
        <taxon>Candidatus Accumulibacter</taxon>
    </lineage>
</organism>
<dbReference type="EMBL" id="CP001715">
    <property type="protein sequence ID" value="ACV35570.1"/>
    <property type="molecule type" value="Genomic_DNA"/>
</dbReference>
<feature type="transmembrane region" description="Helical" evidence="2">
    <location>
        <begin position="168"/>
        <end position="192"/>
    </location>
</feature>
<gene>
    <name evidence="3" type="ordered locus">CAP2UW1_2279</name>
</gene>
<sequence>MNDKPQNERYKVVGKAEQASDRLINVIAVLVAVLATVMALFSIKGGNVGQAMAQAQARSVNAWAYFQAKSTKQTLAESMLDQLLLDRERATGLPPDAIVALDKKIDVYRGRVERYESEKAEIKKQAEAYEQEYEELNFHDDQFDIAEAGITVAMALLGIAALTRRAWLVWFALVFAGVGVASGVGGFVGGSFHLDFVARMLG</sequence>
<evidence type="ECO:0000256" key="1">
    <source>
        <dbReference type="SAM" id="Coils"/>
    </source>
</evidence>
<feature type="transmembrane region" description="Helical" evidence="2">
    <location>
        <begin position="145"/>
        <end position="162"/>
    </location>
</feature>
<dbReference type="HOGENOM" id="CLU_098538_3_0_4"/>
<evidence type="ECO:0000313" key="3">
    <source>
        <dbReference type="EMBL" id="ACV35570.1"/>
    </source>
</evidence>
<dbReference type="eggNOG" id="ENOG503218R">
    <property type="taxonomic scope" value="Bacteria"/>
</dbReference>
<keyword evidence="1" id="KW-0175">Coiled coil</keyword>
<dbReference type="AlphaFoldDB" id="C7RPY4"/>
<dbReference type="OrthoDB" id="9806096at2"/>
<reference evidence="3" key="2">
    <citation type="submission" date="2009-09" db="EMBL/GenBank/DDBJ databases">
        <title>Complete sequence of chromosome of Candidatus Accumulibacter phosphatis clade IIA str. UW-1.</title>
        <authorList>
            <consortium name="US DOE Joint Genome Institute"/>
            <person name="Martin H.G."/>
            <person name="Ivanova N."/>
            <person name="Kunin V."/>
            <person name="Warnecke F."/>
            <person name="Barry K."/>
            <person name="He S."/>
            <person name="Salamov A."/>
            <person name="Szeto E."/>
            <person name="Dalin E."/>
            <person name="Pangilinan J.L."/>
            <person name="Lapidus A."/>
            <person name="Lowry S."/>
            <person name="Kyrpides N.C."/>
            <person name="McMahon K.D."/>
            <person name="Hugenholtz P."/>
        </authorList>
    </citation>
    <scope>NUCLEOTIDE SEQUENCE [LARGE SCALE GENOMIC DNA]</scope>
    <source>
        <strain evidence="3">UW-1</strain>
    </source>
</reference>
<dbReference type="Pfam" id="PF14235">
    <property type="entry name" value="DUF4337"/>
    <property type="match status" value="1"/>
</dbReference>
<evidence type="ECO:0000256" key="2">
    <source>
        <dbReference type="SAM" id="Phobius"/>
    </source>
</evidence>